<dbReference type="Pfam" id="PF01263">
    <property type="entry name" value="Aldose_epim"/>
    <property type="match status" value="1"/>
</dbReference>
<dbReference type="Gene3D" id="2.70.98.10">
    <property type="match status" value="1"/>
</dbReference>
<dbReference type="CDD" id="cd09024">
    <property type="entry name" value="Aldose_epim_lacX"/>
    <property type="match status" value="1"/>
</dbReference>
<dbReference type="InterPro" id="IPR037481">
    <property type="entry name" value="LacX"/>
</dbReference>
<organism evidence="1 2">
    <name type="scientific">Acidomonas methanolica NBRC 104435</name>
    <dbReference type="NCBI Taxonomy" id="1231351"/>
    <lineage>
        <taxon>Bacteria</taxon>
        <taxon>Pseudomonadati</taxon>
        <taxon>Pseudomonadota</taxon>
        <taxon>Alphaproteobacteria</taxon>
        <taxon>Acetobacterales</taxon>
        <taxon>Acetobacteraceae</taxon>
        <taxon>Acidomonas</taxon>
    </lineage>
</organism>
<name>A0A023D3A4_ACIMT</name>
<comment type="caution">
    <text evidence="1">The sequence shown here is derived from an EMBL/GenBank/DDBJ whole genome shotgun (WGS) entry which is preliminary data.</text>
</comment>
<dbReference type="Proteomes" id="UP000019760">
    <property type="component" value="Unassembled WGS sequence"/>
</dbReference>
<reference evidence="2" key="1">
    <citation type="journal article" date="2014" name="FEMS Microbiol. Lett.">
        <title>Draft Genomic DNA Sequence of the Facultatively Methylotrophic Bacterium Acidomonas methanolica type strain MB58.</title>
        <authorList>
            <person name="Higashiura N."/>
            <person name="Hadano H."/>
            <person name="Hirakawa H."/>
            <person name="Matsutani M."/>
            <person name="Takabe S."/>
            <person name="Matsushita K."/>
            <person name="Azuma Y."/>
        </authorList>
    </citation>
    <scope>NUCLEOTIDE SEQUENCE [LARGE SCALE GENOMIC DNA]</scope>
    <source>
        <strain evidence="2">MB58</strain>
    </source>
</reference>
<dbReference type="InterPro" id="IPR008183">
    <property type="entry name" value="Aldose_1/G6P_1-epimerase"/>
</dbReference>
<dbReference type="GO" id="GO:0030246">
    <property type="term" value="F:carbohydrate binding"/>
    <property type="evidence" value="ECO:0007669"/>
    <property type="project" value="InterPro"/>
</dbReference>
<dbReference type="InterPro" id="IPR011013">
    <property type="entry name" value="Gal_mutarotase_sf_dom"/>
</dbReference>
<protein>
    <recommendedName>
        <fullName evidence="3">Aldose 1-epimerase</fullName>
    </recommendedName>
</protein>
<evidence type="ECO:0000313" key="2">
    <source>
        <dbReference type="Proteomes" id="UP000019760"/>
    </source>
</evidence>
<gene>
    <name evidence="1" type="ORF">Amme_018_006</name>
</gene>
<sequence>MADTHFLESAVIRNTGKVSLQGALMTVDTHSFGDSSLSATVAAKGAELERLHVEGPDGRPLLWNAGPAWPRHAPVLFPIVGRLPEDRAELDGAPVHLTQHGFARDRVFRWLERTETGCMLELADDAETRALFPRAFSLRIRYTIENGALSVRYIVRNPDAERTLPASLGAHPAFCWPQQPGASREGHRLVFSREETGPLRRVTGGLLDPALFPNPVEGRTLVLADALFEADALIFAPVASGGVRFLDQSGRGIEVSWDGFPDLGVWTKPGAGFLCIEPWHGTAAPEGFDGNFATKSGLFHLPPGGSFHAGWTVRPV</sequence>
<dbReference type="EMBL" id="BAND01000018">
    <property type="protein sequence ID" value="GAJ28281.1"/>
    <property type="molecule type" value="Genomic_DNA"/>
</dbReference>
<dbReference type="GO" id="GO:0005975">
    <property type="term" value="P:carbohydrate metabolic process"/>
    <property type="evidence" value="ECO:0007669"/>
    <property type="project" value="InterPro"/>
</dbReference>
<dbReference type="GO" id="GO:0016853">
    <property type="term" value="F:isomerase activity"/>
    <property type="evidence" value="ECO:0007669"/>
    <property type="project" value="InterPro"/>
</dbReference>
<reference evidence="1 2" key="2">
    <citation type="journal article" date="2014" name="FEMS Microbiol. Lett.">
        <title>Draft genomic DNA sequence of the facultatively methylotrophic bacterium Acidomonas methanolica type strain MB58.</title>
        <authorList>
            <person name="Higashiura N."/>
            <person name="Hadano H."/>
            <person name="Hirakawa H."/>
            <person name="Matsutani M."/>
            <person name="Takabe S."/>
            <person name="Matsushita K."/>
            <person name="Azuma Y."/>
        </authorList>
    </citation>
    <scope>NUCLEOTIDE SEQUENCE [LARGE SCALE GENOMIC DNA]</scope>
    <source>
        <strain evidence="1 2">MB58</strain>
    </source>
</reference>
<dbReference type="SUPFAM" id="SSF74650">
    <property type="entry name" value="Galactose mutarotase-like"/>
    <property type="match status" value="1"/>
</dbReference>
<evidence type="ECO:0008006" key="3">
    <source>
        <dbReference type="Google" id="ProtNLM"/>
    </source>
</evidence>
<keyword evidence="2" id="KW-1185">Reference proteome</keyword>
<proteinExistence type="predicted"/>
<dbReference type="InterPro" id="IPR014718">
    <property type="entry name" value="GH-type_carb-bd"/>
</dbReference>
<accession>A0A023D3A4</accession>
<evidence type="ECO:0000313" key="1">
    <source>
        <dbReference type="EMBL" id="GAJ28281.1"/>
    </source>
</evidence>
<dbReference type="AlphaFoldDB" id="A0A023D3A4"/>